<dbReference type="InterPro" id="IPR051446">
    <property type="entry name" value="HTH_trans_reg/aminotransferase"/>
</dbReference>
<dbReference type="CDD" id="cd00609">
    <property type="entry name" value="AAT_like"/>
    <property type="match status" value="1"/>
</dbReference>
<dbReference type="SMART" id="SM00345">
    <property type="entry name" value="HTH_GNTR"/>
    <property type="match status" value="1"/>
</dbReference>
<keyword evidence="2" id="KW-0663">Pyridoxal phosphate</keyword>
<dbReference type="InterPro" id="IPR004839">
    <property type="entry name" value="Aminotransferase_I/II_large"/>
</dbReference>
<evidence type="ECO:0000256" key="3">
    <source>
        <dbReference type="ARBA" id="ARBA00023015"/>
    </source>
</evidence>
<dbReference type="Pfam" id="PF00155">
    <property type="entry name" value="Aminotran_1_2"/>
    <property type="match status" value="1"/>
</dbReference>
<sequence>MDCAGVKSKTRAMRQIGVVLDIVLFAAASHWFAVSSLLPTTLAAYWSARNIQFRGKKMVQLESQATPERARKMGARQIYEALRDQILGRVYEAGGQLPSSRNLSNELGVSRTTVTVAYEQLAAEGFVELRQGARPRVAALPFGQLPTGAAPKQQGAQPLSAYGERLRATPPWLDYLPNSLMVDFRYGDLAPSDFPALAWKKAVNAVIAQRPSRLAYDDPRGSRRLRQALQGYLWRARTLQCDLEQIIIVNGSQQGLDLCARLLLDYGSEFVIENPGYRMARQIFASTGASPVPIAVDGEGLKTELLEGVRARLAYVTPSHQFPLGGVMPISRRHQLLEWARENDTYVIEDDYDSEYRYDISPVPPLQSLEAGSNVIYLGTISKTLSPMMRIGYLVVPPELQDVFATAKQLSDRHSPATEQEALASLIESGGYESHVRRVRRLNRDRRETLLNALQRAFGEGITVEGADAGLHVVVWFNGLLKSSETALLETARRAGLGVHGISPLYEPQPDEATADRLGLVMGYSALTPRQIEKGVQLLLVAVETVKANSEVKFGLAETEANARGVASMTATRIRSGNWTSNM</sequence>
<dbReference type="InterPro" id="IPR000524">
    <property type="entry name" value="Tscrpt_reg_HTH_GntR"/>
</dbReference>
<dbReference type="Proteomes" id="UP000006180">
    <property type="component" value="Chromosome"/>
</dbReference>
<reference evidence="8 9" key="1">
    <citation type="journal article" date="2012" name="J. Bacteriol.">
        <title>Complete genome sequence of the broad-host-range strain Sinorhizobium fredii USDA257.</title>
        <authorList>
            <person name="Schuldes J."/>
            <person name="Rodriguez Orbegoso M."/>
            <person name="Schmeisser C."/>
            <person name="Krishnan H.B."/>
            <person name="Daniel R."/>
            <person name="Streit W.R."/>
        </authorList>
    </citation>
    <scope>NUCLEOTIDE SEQUENCE [LARGE SCALE GENOMIC DNA]</scope>
    <source>
        <strain evidence="8 9">USDA 257</strain>
    </source>
</reference>
<keyword evidence="6" id="KW-0472">Membrane</keyword>
<dbReference type="InterPro" id="IPR015424">
    <property type="entry name" value="PyrdxlP-dep_Trfase"/>
</dbReference>
<dbReference type="PRINTS" id="PR00035">
    <property type="entry name" value="HTHGNTR"/>
</dbReference>
<comment type="similarity">
    <text evidence="1">In the C-terminal section; belongs to the class-I pyridoxal-phosphate-dependent aminotransferase family.</text>
</comment>
<keyword evidence="4" id="KW-0238">DNA-binding</keyword>
<evidence type="ECO:0000313" key="9">
    <source>
        <dbReference type="Proteomes" id="UP000006180"/>
    </source>
</evidence>
<dbReference type="EMBL" id="CP003563">
    <property type="protein sequence ID" value="AFL50576.1"/>
    <property type="molecule type" value="Genomic_DNA"/>
</dbReference>
<dbReference type="GO" id="GO:0030170">
    <property type="term" value="F:pyridoxal phosphate binding"/>
    <property type="evidence" value="ECO:0007669"/>
    <property type="project" value="InterPro"/>
</dbReference>
<dbReference type="InterPro" id="IPR036388">
    <property type="entry name" value="WH-like_DNA-bd_sf"/>
</dbReference>
<gene>
    <name evidence="8" type="primary">ydeL</name>
    <name evidence="8" type="ORF">USDA257_c19910</name>
</gene>
<dbReference type="PROSITE" id="PS50949">
    <property type="entry name" value="HTH_GNTR"/>
    <property type="match status" value="1"/>
</dbReference>
<dbReference type="Gene3D" id="1.10.10.10">
    <property type="entry name" value="Winged helix-like DNA-binding domain superfamily/Winged helix DNA-binding domain"/>
    <property type="match status" value="1"/>
</dbReference>
<dbReference type="PANTHER" id="PTHR46577:SF1">
    <property type="entry name" value="HTH-TYPE TRANSCRIPTIONAL REGULATORY PROTEIN GABR"/>
    <property type="match status" value="1"/>
</dbReference>
<dbReference type="KEGG" id="sfd:USDA257_c19910"/>
<name>I3X3X0_SINF2</name>
<organism evidence="8 9">
    <name type="scientific">Sinorhizobium fredii (strain USDA 257)</name>
    <dbReference type="NCBI Taxonomy" id="1185652"/>
    <lineage>
        <taxon>Bacteria</taxon>
        <taxon>Pseudomonadati</taxon>
        <taxon>Pseudomonadota</taxon>
        <taxon>Alphaproteobacteria</taxon>
        <taxon>Hyphomicrobiales</taxon>
        <taxon>Rhizobiaceae</taxon>
        <taxon>Sinorhizobium/Ensifer group</taxon>
        <taxon>Sinorhizobium</taxon>
    </lineage>
</organism>
<dbReference type="STRING" id="1185652.USDA257_c19910"/>
<dbReference type="GO" id="GO:0003677">
    <property type="term" value="F:DNA binding"/>
    <property type="evidence" value="ECO:0007669"/>
    <property type="project" value="UniProtKB-KW"/>
</dbReference>
<dbReference type="Gene3D" id="3.40.640.10">
    <property type="entry name" value="Type I PLP-dependent aspartate aminotransferase-like (Major domain)"/>
    <property type="match status" value="1"/>
</dbReference>
<feature type="transmembrane region" description="Helical" evidence="6">
    <location>
        <begin position="12"/>
        <end position="33"/>
    </location>
</feature>
<dbReference type="PANTHER" id="PTHR46577">
    <property type="entry name" value="HTH-TYPE TRANSCRIPTIONAL REGULATORY PROTEIN GABR"/>
    <property type="match status" value="1"/>
</dbReference>
<evidence type="ECO:0000256" key="5">
    <source>
        <dbReference type="ARBA" id="ARBA00023163"/>
    </source>
</evidence>
<evidence type="ECO:0000313" key="8">
    <source>
        <dbReference type="EMBL" id="AFL50576.1"/>
    </source>
</evidence>
<dbReference type="PATRIC" id="fig|1185652.3.peg.2057"/>
<dbReference type="CDD" id="cd07377">
    <property type="entry name" value="WHTH_GntR"/>
    <property type="match status" value="1"/>
</dbReference>
<accession>I3X3X0</accession>
<dbReference type="AlphaFoldDB" id="I3X3X0"/>
<evidence type="ECO:0000256" key="4">
    <source>
        <dbReference type="ARBA" id="ARBA00023125"/>
    </source>
</evidence>
<proteinExistence type="inferred from homology"/>
<evidence type="ECO:0000256" key="1">
    <source>
        <dbReference type="ARBA" id="ARBA00005384"/>
    </source>
</evidence>
<dbReference type="Pfam" id="PF00392">
    <property type="entry name" value="GntR"/>
    <property type="match status" value="1"/>
</dbReference>
<dbReference type="InterPro" id="IPR015421">
    <property type="entry name" value="PyrdxlP-dep_Trfase_major"/>
</dbReference>
<feature type="domain" description="HTH gntR-type" evidence="7">
    <location>
        <begin position="72"/>
        <end position="140"/>
    </location>
</feature>
<dbReference type="eggNOG" id="COG1167">
    <property type="taxonomic scope" value="Bacteria"/>
</dbReference>
<keyword evidence="3" id="KW-0805">Transcription regulation</keyword>
<dbReference type="SUPFAM" id="SSF46785">
    <property type="entry name" value="Winged helix' DNA-binding domain"/>
    <property type="match status" value="1"/>
</dbReference>
<evidence type="ECO:0000256" key="2">
    <source>
        <dbReference type="ARBA" id="ARBA00022898"/>
    </source>
</evidence>
<evidence type="ECO:0000256" key="6">
    <source>
        <dbReference type="SAM" id="Phobius"/>
    </source>
</evidence>
<protein>
    <submittedName>
        <fullName evidence="8">Putative HTH-type transcriptional regulator YdeL</fullName>
    </submittedName>
</protein>
<keyword evidence="6" id="KW-0812">Transmembrane</keyword>
<dbReference type="SUPFAM" id="SSF53383">
    <property type="entry name" value="PLP-dependent transferases"/>
    <property type="match status" value="1"/>
</dbReference>
<dbReference type="InterPro" id="IPR036390">
    <property type="entry name" value="WH_DNA-bd_sf"/>
</dbReference>
<keyword evidence="5" id="KW-0804">Transcription</keyword>
<dbReference type="GO" id="GO:0003700">
    <property type="term" value="F:DNA-binding transcription factor activity"/>
    <property type="evidence" value="ECO:0007669"/>
    <property type="project" value="InterPro"/>
</dbReference>
<evidence type="ECO:0000259" key="7">
    <source>
        <dbReference type="PROSITE" id="PS50949"/>
    </source>
</evidence>
<dbReference type="HOGENOM" id="CLU_017584_0_1_5"/>
<keyword evidence="6" id="KW-1133">Transmembrane helix</keyword>